<feature type="region of interest" description="Disordered" evidence="1">
    <location>
        <begin position="89"/>
        <end position="109"/>
    </location>
</feature>
<evidence type="ECO:0000313" key="2">
    <source>
        <dbReference type="EMBL" id="CAE5962197.1"/>
    </source>
</evidence>
<keyword evidence="3" id="KW-1185">Reference proteome</keyword>
<sequence>MDCGGSCFVLSEELRKNRELMLQKGEATSVKKKYVRRTRVKNKKQLESTSVGAVVGTSNLVKKLCSHKPPSFLTNVDAAEREDGLLYNNGETQSKSEQGPCRGVKNKTKSGYETEGTAVAVSGEKQSVYLYSAWEREYPKRKRSLLIRKPKEPKKTLGESREGKEQVCDTSEQEAETEKEGDVSDAAPLSMLLVGDCCFLVEEEDVVADGGGGVGERCGIDMDLAEEEMAELSWRLKELSSNES</sequence>
<name>A0A8S1ZQ76_ARAAE</name>
<dbReference type="Proteomes" id="UP000682877">
    <property type="component" value="Chromosome 2"/>
</dbReference>
<protein>
    <submittedName>
        <fullName evidence="2">Uncharacterized protein</fullName>
    </submittedName>
</protein>
<evidence type="ECO:0000313" key="3">
    <source>
        <dbReference type="Proteomes" id="UP000682877"/>
    </source>
</evidence>
<reference evidence="2" key="1">
    <citation type="submission" date="2021-01" db="EMBL/GenBank/DDBJ databases">
        <authorList>
            <person name="Bezrukov I."/>
        </authorList>
    </citation>
    <scope>NUCLEOTIDE SEQUENCE</scope>
</reference>
<feature type="region of interest" description="Disordered" evidence="1">
    <location>
        <begin position="148"/>
        <end position="184"/>
    </location>
</feature>
<feature type="compositionally biased region" description="Basic and acidic residues" evidence="1">
    <location>
        <begin position="149"/>
        <end position="167"/>
    </location>
</feature>
<accession>A0A8S1ZQ76</accession>
<evidence type="ECO:0000256" key="1">
    <source>
        <dbReference type="SAM" id="MobiDB-lite"/>
    </source>
</evidence>
<dbReference type="AlphaFoldDB" id="A0A8S1ZQ76"/>
<organism evidence="2 3">
    <name type="scientific">Arabidopsis arenosa</name>
    <name type="common">Sand rock-cress</name>
    <name type="synonym">Cardaminopsis arenosa</name>
    <dbReference type="NCBI Taxonomy" id="38785"/>
    <lineage>
        <taxon>Eukaryota</taxon>
        <taxon>Viridiplantae</taxon>
        <taxon>Streptophyta</taxon>
        <taxon>Embryophyta</taxon>
        <taxon>Tracheophyta</taxon>
        <taxon>Spermatophyta</taxon>
        <taxon>Magnoliopsida</taxon>
        <taxon>eudicotyledons</taxon>
        <taxon>Gunneridae</taxon>
        <taxon>Pentapetalae</taxon>
        <taxon>rosids</taxon>
        <taxon>malvids</taxon>
        <taxon>Brassicales</taxon>
        <taxon>Brassicaceae</taxon>
        <taxon>Camelineae</taxon>
        <taxon>Arabidopsis</taxon>
    </lineage>
</organism>
<gene>
    <name evidence="2" type="ORF">AARE701A_LOCUS3991</name>
</gene>
<dbReference type="EMBL" id="LR999452">
    <property type="protein sequence ID" value="CAE5962197.1"/>
    <property type="molecule type" value="Genomic_DNA"/>
</dbReference>
<proteinExistence type="predicted"/>